<dbReference type="GO" id="GO:0016020">
    <property type="term" value="C:membrane"/>
    <property type="evidence" value="ECO:0007669"/>
    <property type="project" value="TreeGrafter"/>
</dbReference>
<dbReference type="InterPro" id="IPR001609">
    <property type="entry name" value="Myosin_head_motor_dom-like"/>
</dbReference>
<keyword evidence="5 6" id="KW-0009">Actin-binding</keyword>
<feature type="region of interest" description="Disordered" evidence="7">
    <location>
        <begin position="1331"/>
        <end position="1408"/>
    </location>
</feature>
<dbReference type="InterPro" id="IPR027417">
    <property type="entry name" value="P-loop_NTPase"/>
</dbReference>
<dbReference type="Proteomes" id="UP000075714">
    <property type="component" value="Unassembled WGS sequence"/>
</dbReference>
<feature type="region of interest" description="Disordered" evidence="7">
    <location>
        <begin position="702"/>
        <end position="722"/>
    </location>
</feature>
<evidence type="ECO:0000259" key="8">
    <source>
        <dbReference type="PROSITE" id="PS51456"/>
    </source>
</evidence>
<dbReference type="PROSITE" id="PS50096">
    <property type="entry name" value="IQ"/>
    <property type="match status" value="5"/>
</dbReference>
<feature type="compositionally biased region" description="Low complexity" evidence="7">
    <location>
        <begin position="956"/>
        <end position="965"/>
    </location>
</feature>
<dbReference type="GO" id="GO:0000146">
    <property type="term" value="F:microfilament motor activity"/>
    <property type="evidence" value="ECO:0007669"/>
    <property type="project" value="TreeGrafter"/>
</dbReference>
<dbReference type="SMART" id="SM00242">
    <property type="entry name" value="MYSc"/>
    <property type="match status" value="1"/>
</dbReference>
<feature type="domain" description="Myosin motor" evidence="8">
    <location>
        <begin position="20"/>
        <end position="743"/>
    </location>
</feature>
<dbReference type="SMART" id="SM00015">
    <property type="entry name" value="IQ"/>
    <property type="match status" value="7"/>
</dbReference>
<name>A0A150GMW0_GONPE</name>
<evidence type="ECO:0000256" key="3">
    <source>
        <dbReference type="ARBA" id="ARBA00023123"/>
    </source>
</evidence>
<dbReference type="PROSITE" id="PS51456">
    <property type="entry name" value="MYOSIN_MOTOR"/>
    <property type="match status" value="1"/>
</dbReference>
<dbReference type="PANTHER" id="PTHR13140:SF781">
    <property type="entry name" value="MYOSIN-15"/>
    <property type="match status" value="1"/>
</dbReference>
<proteinExistence type="inferred from homology"/>
<dbReference type="STRING" id="33097.A0A150GMW0"/>
<dbReference type="Pfam" id="PF00612">
    <property type="entry name" value="IQ"/>
    <property type="match status" value="6"/>
</dbReference>
<dbReference type="InterPro" id="IPR036961">
    <property type="entry name" value="Kinesin_motor_dom_sf"/>
</dbReference>
<keyword evidence="4 6" id="KW-0505">Motor protein</keyword>
<dbReference type="Gene3D" id="6.20.240.20">
    <property type="match status" value="1"/>
</dbReference>
<dbReference type="GO" id="GO:0007015">
    <property type="term" value="P:actin filament organization"/>
    <property type="evidence" value="ECO:0007669"/>
    <property type="project" value="TreeGrafter"/>
</dbReference>
<keyword evidence="2 6" id="KW-0067">ATP-binding</keyword>
<evidence type="ECO:0000256" key="4">
    <source>
        <dbReference type="ARBA" id="ARBA00023175"/>
    </source>
</evidence>
<dbReference type="Gene3D" id="1.20.120.720">
    <property type="entry name" value="Myosin VI head, motor domain, U50 subdomain"/>
    <property type="match status" value="1"/>
</dbReference>
<feature type="region of interest" description="Actin-binding" evidence="6">
    <location>
        <begin position="560"/>
        <end position="582"/>
    </location>
</feature>
<feature type="region of interest" description="Disordered" evidence="7">
    <location>
        <begin position="956"/>
        <end position="991"/>
    </location>
</feature>
<evidence type="ECO:0000256" key="1">
    <source>
        <dbReference type="ARBA" id="ARBA00022741"/>
    </source>
</evidence>
<reference evidence="10" key="1">
    <citation type="journal article" date="2016" name="Nat. Commun.">
        <title>The Gonium pectorale genome demonstrates co-option of cell cycle regulation during the evolution of multicellularity.</title>
        <authorList>
            <person name="Hanschen E.R."/>
            <person name="Marriage T.N."/>
            <person name="Ferris P.J."/>
            <person name="Hamaji T."/>
            <person name="Toyoda A."/>
            <person name="Fujiyama A."/>
            <person name="Neme R."/>
            <person name="Noguchi H."/>
            <person name="Minakuchi Y."/>
            <person name="Suzuki M."/>
            <person name="Kawai-Toyooka H."/>
            <person name="Smith D.R."/>
            <person name="Sparks H."/>
            <person name="Anderson J."/>
            <person name="Bakaric R."/>
            <person name="Luria V."/>
            <person name="Karger A."/>
            <person name="Kirschner M.W."/>
            <person name="Durand P.M."/>
            <person name="Michod R.E."/>
            <person name="Nozaki H."/>
            <person name="Olson B.J."/>
        </authorList>
    </citation>
    <scope>NUCLEOTIDE SEQUENCE [LARGE SCALE GENOMIC DNA]</scope>
    <source>
        <strain evidence="10">NIES-2863</strain>
    </source>
</reference>
<evidence type="ECO:0000313" key="10">
    <source>
        <dbReference type="Proteomes" id="UP000075714"/>
    </source>
</evidence>
<keyword evidence="3 6" id="KW-0518">Myosin</keyword>
<keyword evidence="10" id="KW-1185">Reference proteome</keyword>
<gene>
    <name evidence="9" type="ORF">GPECTOR_13g634</name>
</gene>
<dbReference type="Gene3D" id="1.10.10.820">
    <property type="match status" value="1"/>
</dbReference>
<accession>A0A150GMW0</accession>
<evidence type="ECO:0000256" key="5">
    <source>
        <dbReference type="ARBA" id="ARBA00023203"/>
    </source>
</evidence>
<comment type="similarity">
    <text evidence="6">Belongs to the TRAFAC class myosin-kinesin ATPase superfamily. Myosin family.</text>
</comment>
<evidence type="ECO:0000313" key="9">
    <source>
        <dbReference type="EMBL" id="KXZ51147.1"/>
    </source>
</evidence>
<dbReference type="Gene3D" id="3.40.850.10">
    <property type="entry name" value="Kinesin motor domain"/>
    <property type="match status" value="2"/>
</dbReference>
<dbReference type="Gene3D" id="1.20.5.190">
    <property type="match status" value="4"/>
</dbReference>
<evidence type="ECO:0000256" key="2">
    <source>
        <dbReference type="ARBA" id="ARBA00022840"/>
    </source>
</evidence>
<dbReference type="GO" id="GO:0005524">
    <property type="term" value="F:ATP binding"/>
    <property type="evidence" value="ECO:0007669"/>
    <property type="project" value="UniProtKB-UniRule"/>
</dbReference>
<sequence length="1408" mass="151565">MTLRVNTAVESSDAHLANTGTVEDMTTLAFLHEPGVLWNLQARYQEAQIYTYTGSILIAVNPFKSLPHLYGTDVIERYRSAPREQLPPHVYATACAAYRNMMRDGAGQAILVTGESGAGKTETAKLIMACLTHLGAHHSGIGSGGGMSGVEQKILESNPLLEAFGNAKTLRNNNSSRFGKYVEIFFDPAAATGFAYLARSSCFELPGQSNAEEYQHTRRAMSHIGLSEEQQSAVLATVAAVLHLGNITFVEGDHADRGSEGAAVASGSAQEALRTAAQLLGVEAAALAEVLTTRQIQTREGAISTPLSAQAAFDARDSLAKVVYARLFDWLVAAVNTAVDEAHNGDANGTGGAAAGRRHLSIGLLDIYGFESFEVNDLEQLCINLTNEKLQQHFNQHVFKWEQAEYEREGVDWSYISFRDNADVLELLEGRMGLMDLLDETCRFPKATADDLAHKYGSSPALSVSSRFARLKRPANSFSIEHYAGSVTYSTQNFLDKNRDYVVAEHSALLSRSSRPLMAELFTQEGPTGGIDAANGGGAAGGRQSQFQFRSVSSVCRRQLAELMGALAALQPHYVRCIKPNAAGEAGTFAAPYSLQQLRCGGVMEAVRIACAGYAYRRSYAAFLDHFWQLCPEPVHALRRRAAERSNLRQPKDTQPPQQGADGTAGSDLAVFDVDELRTVAEAVLAAAGLVAAPDPAVTLRRRAGAHGSSHESHQQQPPQHHLGHTKVFLRATAAADLERQRVAAANAAATCIQAHFRRMQVERWYMMVRCAVVVIQRMRCERAALTIQRAWRGCLERVRFLRMRRSAVVIQAMWRCLLTRRAYEVLRVERAALAMQTAWRGAVVRREYLGVLRYWRAAVKVQAAWRAYSARQLYLQILPLHRAALVIQRVWRSNRRGTQLAERLRSALVQYWVYTKAAVVIQAVWRGKVARHLYRKLRHQQRRARLLAAFGGAAAATGPGHQQQSWRQSPDLTRRADTHTPITRPCGRFVSGGGWSTGKQTVPLLSHFSQAGMASADGTPLSSHPQDVVRCDDVASLMDRDTRMRVRLADMQDFKMVAVVAATEAPARRQQGNERCDSRSLGDFSFLSGKVTLAPGVVLQLRNLETRNGRITIGYGIDFITVSTGATVILVNTTLFTFACLPLELVIPAIRNYARPAVSVQWQPDSGDLSLVVGAAAPAASGLTAGGVVGAYSRSVGASPPQQLLSFTNGSWCRETPAIARCYNSCIGLHEVVLPVALYTASNAVQAGGYMLLAVNTTVVCESPVSSTCGVQMGYEACVLARREFLYAADNTWALLEGGGGGGGALGGGALAGAVIGAKHDAIGGGVGGGSGTASGGANQAQRPAKDCASPAKRGADGGAEAARRPPQIAGLRLGPYAGAAGPADKAAGAGTRQTGMSSGTVQEAER</sequence>
<dbReference type="PRINTS" id="PR00193">
    <property type="entry name" value="MYOSINHEAVY"/>
</dbReference>
<keyword evidence="1 6" id="KW-0547">Nucleotide-binding</keyword>
<feature type="compositionally biased region" description="Low complexity" evidence="7">
    <location>
        <begin position="1371"/>
        <end position="1392"/>
    </location>
</feature>
<feature type="binding site" evidence="6">
    <location>
        <begin position="114"/>
        <end position="121"/>
    </location>
    <ligand>
        <name>ATP</name>
        <dbReference type="ChEBI" id="CHEBI:30616"/>
    </ligand>
</feature>
<organism evidence="9 10">
    <name type="scientific">Gonium pectorale</name>
    <name type="common">Green alga</name>
    <dbReference type="NCBI Taxonomy" id="33097"/>
    <lineage>
        <taxon>Eukaryota</taxon>
        <taxon>Viridiplantae</taxon>
        <taxon>Chlorophyta</taxon>
        <taxon>core chlorophytes</taxon>
        <taxon>Chlorophyceae</taxon>
        <taxon>CS clade</taxon>
        <taxon>Chlamydomonadales</taxon>
        <taxon>Volvocaceae</taxon>
        <taxon>Gonium</taxon>
    </lineage>
</organism>
<dbReference type="CDD" id="cd23767">
    <property type="entry name" value="IQCD"/>
    <property type="match status" value="2"/>
</dbReference>
<dbReference type="OrthoDB" id="6108017at2759"/>
<comment type="caution">
    <text evidence="9">The sequence shown here is derived from an EMBL/GenBank/DDBJ whole genome shotgun (WGS) entry which is preliminary data.</text>
</comment>
<dbReference type="PANTHER" id="PTHR13140">
    <property type="entry name" value="MYOSIN"/>
    <property type="match status" value="1"/>
</dbReference>
<dbReference type="GO" id="GO:0016459">
    <property type="term" value="C:myosin complex"/>
    <property type="evidence" value="ECO:0007669"/>
    <property type="project" value="UniProtKB-KW"/>
</dbReference>
<evidence type="ECO:0000256" key="6">
    <source>
        <dbReference type="PROSITE-ProRule" id="PRU00782"/>
    </source>
</evidence>
<dbReference type="GO" id="GO:0051015">
    <property type="term" value="F:actin filament binding"/>
    <property type="evidence" value="ECO:0007669"/>
    <property type="project" value="TreeGrafter"/>
</dbReference>
<evidence type="ECO:0000256" key="7">
    <source>
        <dbReference type="SAM" id="MobiDB-lite"/>
    </source>
</evidence>
<dbReference type="GO" id="GO:0005737">
    <property type="term" value="C:cytoplasm"/>
    <property type="evidence" value="ECO:0007669"/>
    <property type="project" value="TreeGrafter"/>
</dbReference>
<dbReference type="Pfam" id="PF00063">
    <property type="entry name" value="Myosin_head"/>
    <property type="match status" value="2"/>
</dbReference>
<dbReference type="Gene3D" id="1.20.58.530">
    <property type="match status" value="1"/>
</dbReference>
<feature type="region of interest" description="Disordered" evidence="7">
    <location>
        <begin position="644"/>
        <end position="665"/>
    </location>
</feature>
<dbReference type="EMBL" id="LSYV01000014">
    <property type="protein sequence ID" value="KXZ51147.1"/>
    <property type="molecule type" value="Genomic_DNA"/>
</dbReference>
<dbReference type="SUPFAM" id="SSF52540">
    <property type="entry name" value="P-loop containing nucleoside triphosphate hydrolases"/>
    <property type="match status" value="2"/>
</dbReference>
<feature type="compositionally biased region" description="Polar residues" evidence="7">
    <location>
        <begin position="1393"/>
        <end position="1408"/>
    </location>
</feature>
<dbReference type="GO" id="GO:0030048">
    <property type="term" value="P:actin filament-based movement"/>
    <property type="evidence" value="ECO:0007669"/>
    <property type="project" value="UniProtKB-ARBA"/>
</dbReference>
<dbReference type="InterPro" id="IPR000048">
    <property type="entry name" value="IQ_motif_EF-hand-BS"/>
</dbReference>
<protein>
    <submittedName>
        <fullName evidence="9">MYO2 protein</fullName>
    </submittedName>
</protein>